<dbReference type="GO" id="GO:0071031">
    <property type="term" value="P:nuclear mRNA surveillance of mRNA 3'-end processing"/>
    <property type="evidence" value="ECO:0007669"/>
    <property type="project" value="TreeGrafter"/>
</dbReference>
<evidence type="ECO:0000256" key="8">
    <source>
        <dbReference type="SAM" id="MobiDB-lite"/>
    </source>
</evidence>
<dbReference type="GO" id="GO:0003723">
    <property type="term" value="F:RNA binding"/>
    <property type="evidence" value="ECO:0007669"/>
    <property type="project" value="TreeGrafter"/>
</dbReference>
<proteinExistence type="predicted"/>
<feature type="compositionally biased region" description="Low complexity" evidence="8">
    <location>
        <begin position="443"/>
        <end position="458"/>
    </location>
</feature>
<sequence>MYSHYQNAEEYENLIYTDSETNSDLDSEEEQKILSHLYYQNDSNLIKKINTPPQTTVPFDPPSPQSDTYQKTASSFIQSHSSFTNKKDDSNIKLHIKKQFSQQQTLNFLDQDTNEDSKYLIKSKSSVPQESSLLNLFHKNKTDSNISNQKEQISQVIIPDSSPKTPEKRRHIASQILELPKDSDISPENEQQKDYNSDESYTYLDEAEYGNKNRYYIPENKKQKTCRLCQQVGHLSKDCKMKVCNICGNTGHISFDCKAQTKVCHNCNQRGHISANCPNPLTRNGPVNCSRCHSRYHHSEECSTIWRRYVYTKYPSEIGNISRTFCYNCASNMHFGDDCNHRYSRWSTYEDKTAFRIDNCPEGCRKIAQNNKSGTHLYYNSDSDVEFGLISSKEKKIKTQTSSKSIQITNTSSKPTNAVNGNIHKEQVQNDVRKYIDKIYNNNNPNFQNRNNYNNRSFNQHHNHGNSRQSNFRGNRQFENDGFARGGYSNHTQQRGRFPSVNDRIGNIPARNGGGRQGFNNHSNTRRINRN</sequence>
<keyword evidence="4 7" id="KW-0863">Zinc-finger</keyword>
<dbReference type="InterPro" id="IPR051644">
    <property type="entry name" value="TRAMP_AT-DNA-binding"/>
</dbReference>
<dbReference type="InterPro" id="IPR001878">
    <property type="entry name" value="Znf_CCHC"/>
</dbReference>
<dbReference type="GO" id="GO:0071038">
    <property type="term" value="P:TRAMP-dependent tRNA surveillance pathway"/>
    <property type="evidence" value="ECO:0007669"/>
    <property type="project" value="TreeGrafter"/>
</dbReference>
<dbReference type="EMBL" id="MBFT01000053">
    <property type="protein sequence ID" value="PVU99068.1"/>
    <property type="molecule type" value="Genomic_DNA"/>
</dbReference>
<dbReference type="OrthoDB" id="7608935at2759"/>
<dbReference type="AlphaFoldDB" id="A0A2T9Z384"/>
<keyword evidence="11" id="KW-1185">Reference proteome</keyword>
<comment type="subcellular location">
    <subcellularLocation>
        <location evidence="1">Nucleus</location>
    </subcellularLocation>
</comment>
<keyword evidence="2" id="KW-0479">Metal-binding</keyword>
<feature type="region of interest" description="Disordered" evidence="8">
    <location>
        <begin position="443"/>
        <end position="531"/>
    </location>
</feature>
<comment type="caution">
    <text evidence="10">The sequence shown here is derived from an EMBL/GenBank/DDBJ whole genome shotgun (WGS) entry which is preliminary data.</text>
</comment>
<dbReference type="GO" id="GO:0008270">
    <property type="term" value="F:zinc ion binding"/>
    <property type="evidence" value="ECO:0007669"/>
    <property type="project" value="UniProtKB-KW"/>
</dbReference>
<protein>
    <recommendedName>
        <fullName evidence="9">CCHC-type domain-containing protein</fullName>
    </recommendedName>
</protein>
<dbReference type="InterPro" id="IPR036875">
    <property type="entry name" value="Znf_CCHC_sf"/>
</dbReference>
<dbReference type="SUPFAM" id="SSF57756">
    <property type="entry name" value="Retrovirus zinc finger-like domains"/>
    <property type="match status" value="2"/>
</dbReference>
<gene>
    <name evidence="10" type="ORF">BB559_001021</name>
</gene>
<evidence type="ECO:0000256" key="1">
    <source>
        <dbReference type="ARBA" id="ARBA00004123"/>
    </source>
</evidence>
<evidence type="ECO:0000256" key="6">
    <source>
        <dbReference type="ARBA" id="ARBA00023242"/>
    </source>
</evidence>
<dbReference type="SMART" id="SM00343">
    <property type="entry name" value="ZnF_C2HC"/>
    <property type="match status" value="5"/>
</dbReference>
<dbReference type="Gene3D" id="4.10.60.10">
    <property type="entry name" value="Zinc finger, CCHC-type"/>
    <property type="match status" value="2"/>
</dbReference>
<dbReference type="Proteomes" id="UP000245699">
    <property type="component" value="Unassembled WGS sequence"/>
</dbReference>
<feature type="domain" description="CCHC-type" evidence="9">
    <location>
        <begin position="244"/>
        <end position="258"/>
    </location>
</feature>
<keyword evidence="6" id="KW-0539">Nucleus</keyword>
<dbReference type="Pfam" id="PF00098">
    <property type="entry name" value="zf-CCHC"/>
    <property type="match status" value="3"/>
</dbReference>
<keyword evidence="5" id="KW-0862">Zinc</keyword>
<dbReference type="GO" id="GO:0071039">
    <property type="term" value="P:nuclear polyadenylation-dependent CUT catabolic process"/>
    <property type="evidence" value="ECO:0007669"/>
    <property type="project" value="TreeGrafter"/>
</dbReference>
<dbReference type="GO" id="GO:0071036">
    <property type="term" value="P:nuclear polyadenylation-dependent snoRNA catabolic process"/>
    <property type="evidence" value="ECO:0007669"/>
    <property type="project" value="TreeGrafter"/>
</dbReference>
<reference evidence="10 11" key="1">
    <citation type="journal article" date="2018" name="MBio">
        <title>Comparative Genomics Reveals the Core Gene Toolbox for the Fungus-Insect Symbiosis.</title>
        <authorList>
            <person name="Wang Y."/>
            <person name="Stata M."/>
            <person name="Wang W."/>
            <person name="Stajich J.E."/>
            <person name="White M.M."/>
            <person name="Moncalvo J.M."/>
        </authorList>
    </citation>
    <scope>NUCLEOTIDE SEQUENCE [LARGE SCALE GENOMIC DNA]</scope>
    <source>
        <strain evidence="10 11">AUS-77-4</strain>
    </source>
</reference>
<dbReference type="GO" id="GO:0071037">
    <property type="term" value="P:nuclear polyadenylation-dependent snRNA catabolic process"/>
    <property type="evidence" value="ECO:0007669"/>
    <property type="project" value="TreeGrafter"/>
</dbReference>
<dbReference type="STRING" id="61424.A0A2T9Z384"/>
<evidence type="ECO:0000313" key="10">
    <source>
        <dbReference type="EMBL" id="PVU99068.1"/>
    </source>
</evidence>
<dbReference type="GO" id="GO:0071035">
    <property type="term" value="P:nuclear polyadenylation-dependent rRNA catabolic process"/>
    <property type="evidence" value="ECO:0007669"/>
    <property type="project" value="TreeGrafter"/>
</dbReference>
<evidence type="ECO:0000256" key="5">
    <source>
        <dbReference type="ARBA" id="ARBA00022833"/>
    </source>
</evidence>
<evidence type="ECO:0000256" key="2">
    <source>
        <dbReference type="ARBA" id="ARBA00022723"/>
    </source>
</evidence>
<evidence type="ECO:0000313" key="11">
    <source>
        <dbReference type="Proteomes" id="UP000245699"/>
    </source>
</evidence>
<keyword evidence="3" id="KW-0677">Repeat</keyword>
<evidence type="ECO:0000256" key="7">
    <source>
        <dbReference type="PROSITE-ProRule" id="PRU00047"/>
    </source>
</evidence>
<dbReference type="PANTHER" id="PTHR46543">
    <property type="entry name" value="ZINC FINGER CCHC DOMAIN-CONTAINING PROTEIN 7"/>
    <property type="match status" value="1"/>
</dbReference>
<dbReference type="PROSITE" id="PS50158">
    <property type="entry name" value="ZF_CCHC"/>
    <property type="match status" value="2"/>
</dbReference>
<dbReference type="PANTHER" id="PTHR46543:SF1">
    <property type="entry name" value="ZINC FINGER CCHC DOMAIN-CONTAINING PROTEIN 7"/>
    <property type="match status" value="1"/>
</dbReference>
<accession>A0A2T9Z384</accession>
<organism evidence="10 11">
    <name type="scientific">Furculomyces boomerangus</name>
    <dbReference type="NCBI Taxonomy" id="61424"/>
    <lineage>
        <taxon>Eukaryota</taxon>
        <taxon>Fungi</taxon>
        <taxon>Fungi incertae sedis</taxon>
        <taxon>Zoopagomycota</taxon>
        <taxon>Kickxellomycotina</taxon>
        <taxon>Harpellomycetes</taxon>
        <taxon>Harpellales</taxon>
        <taxon>Harpellaceae</taxon>
        <taxon>Furculomyces</taxon>
    </lineage>
</organism>
<evidence type="ECO:0000256" key="3">
    <source>
        <dbReference type="ARBA" id="ARBA00022737"/>
    </source>
</evidence>
<feature type="domain" description="CCHC-type" evidence="9">
    <location>
        <begin position="264"/>
        <end position="279"/>
    </location>
</feature>
<name>A0A2T9Z384_9FUNG</name>
<dbReference type="GO" id="GO:0031499">
    <property type="term" value="C:TRAMP complex"/>
    <property type="evidence" value="ECO:0007669"/>
    <property type="project" value="TreeGrafter"/>
</dbReference>
<evidence type="ECO:0000256" key="4">
    <source>
        <dbReference type="ARBA" id="ARBA00022771"/>
    </source>
</evidence>
<evidence type="ECO:0000259" key="9">
    <source>
        <dbReference type="PROSITE" id="PS50158"/>
    </source>
</evidence>